<accession>A0A926QHJ9</accession>
<dbReference type="InterPro" id="IPR003593">
    <property type="entry name" value="AAA+_ATPase"/>
</dbReference>
<dbReference type="GO" id="GO:0055085">
    <property type="term" value="P:transmembrane transport"/>
    <property type="evidence" value="ECO:0007669"/>
    <property type="project" value="UniProtKB-ARBA"/>
</dbReference>
<dbReference type="SMART" id="SM00382">
    <property type="entry name" value="AAA"/>
    <property type="match status" value="2"/>
</dbReference>
<dbReference type="CDD" id="cd03257">
    <property type="entry name" value="ABC_NikE_OppD_transporters"/>
    <property type="match status" value="2"/>
</dbReference>
<dbReference type="GO" id="GO:0016887">
    <property type="term" value="F:ATP hydrolysis activity"/>
    <property type="evidence" value="ECO:0007669"/>
    <property type="project" value="InterPro"/>
</dbReference>
<gene>
    <name evidence="5" type="ORF">ICC18_05845</name>
</gene>
<evidence type="ECO:0000256" key="2">
    <source>
        <dbReference type="ARBA" id="ARBA00022741"/>
    </source>
</evidence>
<feature type="domain" description="ABC transporter" evidence="4">
    <location>
        <begin position="285"/>
        <end position="525"/>
    </location>
</feature>
<keyword evidence="1" id="KW-0813">Transport</keyword>
<dbReference type="Gene3D" id="3.40.50.300">
    <property type="entry name" value="P-loop containing nucleotide triphosphate hydrolases"/>
    <property type="match status" value="2"/>
</dbReference>
<dbReference type="GO" id="GO:0005524">
    <property type="term" value="F:ATP binding"/>
    <property type="evidence" value="ECO:0007669"/>
    <property type="project" value="UniProtKB-KW"/>
</dbReference>
<dbReference type="PROSITE" id="PS50893">
    <property type="entry name" value="ABC_TRANSPORTER_2"/>
    <property type="match status" value="2"/>
</dbReference>
<keyword evidence="6" id="KW-1185">Reference proteome</keyword>
<dbReference type="InterPro" id="IPR027417">
    <property type="entry name" value="P-loop_NTPase"/>
</dbReference>
<organism evidence="5 6">
    <name type="scientific">Paenibacillus sedimenti</name>
    <dbReference type="NCBI Taxonomy" id="2770274"/>
    <lineage>
        <taxon>Bacteria</taxon>
        <taxon>Bacillati</taxon>
        <taxon>Bacillota</taxon>
        <taxon>Bacilli</taxon>
        <taxon>Bacillales</taxon>
        <taxon>Paenibacillaceae</taxon>
        <taxon>Paenibacillus</taxon>
    </lineage>
</organism>
<dbReference type="PANTHER" id="PTHR43776">
    <property type="entry name" value="TRANSPORT ATP-BINDING PROTEIN"/>
    <property type="match status" value="1"/>
</dbReference>
<dbReference type="InterPro" id="IPR003439">
    <property type="entry name" value="ABC_transporter-like_ATP-bd"/>
</dbReference>
<evidence type="ECO:0000256" key="1">
    <source>
        <dbReference type="ARBA" id="ARBA00022448"/>
    </source>
</evidence>
<evidence type="ECO:0000259" key="4">
    <source>
        <dbReference type="PROSITE" id="PS50893"/>
    </source>
</evidence>
<evidence type="ECO:0000313" key="6">
    <source>
        <dbReference type="Proteomes" id="UP000650466"/>
    </source>
</evidence>
<name>A0A926QHJ9_9BACL</name>
<evidence type="ECO:0000256" key="3">
    <source>
        <dbReference type="ARBA" id="ARBA00022840"/>
    </source>
</evidence>
<dbReference type="InterPro" id="IPR050319">
    <property type="entry name" value="ABC_transp_ATP-bind"/>
</dbReference>
<comment type="caution">
    <text evidence="5">The sequence shown here is derived from an EMBL/GenBank/DDBJ whole genome shotgun (WGS) entry which is preliminary data.</text>
</comment>
<dbReference type="RefSeq" id="WP_188173437.1">
    <property type="nucleotide sequence ID" value="NZ_JACVVD010000002.1"/>
</dbReference>
<keyword evidence="2" id="KW-0547">Nucleotide-binding</keyword>
<dbReference type="Proteomes" id="UP000650466">
    <property type="component" value="Unassembled WGS sequence"/>
</dbReference>
<keyword evidence="3 5" id="KW-0067">ATP-binding</keyword>
<proteinExistence type="predicted"/>
<sequence length="534" mass="59049">MRIEESGTILQVKNLQVTYKQSGHFMNILNNLSFDLNKGEILALLGESGSGKSTIAKAITGLLPPSAQIVGGTLRIGSTLPVNLAGTKTDWDAIRGRQLAMLFQDARQALNPVMKIKEHFKETLLFHRLATAEQVVPLAAQLLSRLNFKDVQSILDCYPFELSGGMCQRICLALTLCLKPKVLIADEPTSALDTVSQKEVLDLLKSLQEELSLSVLLITHDIAVANSISNRVIVLHKGVIEEEGDTKAVFSRPQSVYTRELLASRSRMAKPSRARGGPQHNEPLLEVIGLEKIFHQKKRVLHDIHLQVSKGDIVGILGQSGCGKSTLARCITGLETPGSGRILYRGTDISRLQGKHRRELCRHIQIVFQDARASLNPGRTALELVQEPLHYLKIGQKKEREAMARYYLNEVGISADAQHRRPPQLSSGQCQRTAIARALVLGPELLICDEAVSALDMKVQAQIVRLLQRLHKQFGFSILMISHDIRVLKSFCHHIAVMENGTISEIRPGALLHESKQSYTQLLLKCAGDMEEGL</sequence>
<dbReference type="SUPFAM" id="SSF52540">
    <property type="entry name" value="P-loop containing nucleoside triphosphate hydrolases"/>
    <property type="match status" value="2"/>
</dbReference>
<feature type="domain" description="ABC transporter" evidence="4">
    <location>
        <begin position="10"/>
        <end position="262"/>
    </location>
</feature>
<dbReference type="EMBL" id="JACVVD010000002">
    <property type="protein sequence ID" value="MBD0379631.1"/>
    <property type="molecule type" value="Genomic_DNA"/>
</dbReference>
<dbReference type="AlphaFoldDB" id="A0A926QHJ9"/>
<protein>
    <submittedName>
        <fullName evidence="5">ABC transporter ATP-binding protein</fullName>
    </submittedName>
</protein>
<evidence type="ECO:0000313" key="5">
    <source>
        <dbReference type="EMBL" id="MBD0379631.1"/>
    </source>
</evidence>
<dbReference type="NCBIfam" id="NF007739">
    <property type="entry name" value="PRK10419.1"/>
    <property type="match status" value="2"/>
</dbReference>
<dbReference type="PROSITE" id="PS00211">
    <property type="entry name" value="ABC_TRANSPORTER_1"/>
    <property type="match status" value="1"/>
</dbReference>
<reference evidence="5" key="1">
    <citation type="submission" date="2020-09" db="EMBL/GenBank/DDBJ databases">
        <title>Draft Genome Sequence of Paenibacillus sp. WST5.</title>
        <authorList>
            <person name="Bao Z."/>
        </authorList>
    </citation>
    <scope>NUCLEOTIDE SEQUENCE</scope>
    <source>
        <strain evidence="5">WST5</strain>
    </source>
</reference>
<dbReference type="Pfam" id="PF00005">
    <property type="entry name" value="ABC_tran"/>
    <property type="match status" value="2"/>
</dbReference>
<dbReference type="InterPro" id="IPR017871">
    <property type="entry name" value="ABC_transporter-like_CS"/>
</dbReference>